<dbReference type="GO" id="GO:0061630">
    <property type="term" value="F:ubiquitin protein ligase activity"/>
    <property type="evidence" value="ECO:0007669"/>
    <property type="project" value="TreeGrafter"/>
</dbReference>
<keyword evidence="2" id="KW-1185">Reference proteome</keyword>
<evidence type="ECO:0000313" key="2">
    <source>
        <dbReference type="Proteomes" id="UP000316759"/>
    </source>
</evidence>
<dbReference type="EMBL" id="SUNJ01009774">
    <property type="protein sequence ID" value="TPP60152.1"/>
    <property type="molecule type" value="Genomic_DNA"/>
</dbReference>
<dbReference type="GO" id="GO:0007265">
    <property type="term" value="P:Ras protein signal transduction"/>
    <property type="evidence" value="ECO:0007669"/>
    <property type="project" value="TreeGrafter"/>
</dbReference>
<accession>A0A504YEN0</accession>
<dbReference type="PANTHER" id="PTHR24007">
    <property type="entry name" value="BRCA1-ASSOCIATED PROTEIN"/>
    <property type="match status" value="1"/>
</dbReference>
<dbReference type="OrthoDB" id="273556at2759"/>
<protein>
    <submittedName>
        <fullName evidence="1">Uncharacterized protein</fullName>
    </submittedName>
</protein>
<dbReference type="STRING" id="46835.A0A504YEN0"/>
<dbReference type="Proteomes" id="UP000316759">
    <property type="component" value="Unassembled WGS sequence"/>
</dbReference>
<gene>
    <name evidence="1" type="ORF">FGIG_04660</name>
</gene>
<proteinExistence type="predicted"/>
<dbReference type="GO" id="GO:0016567">
    <property type="term" value="P:protein ubiquitination"/>
    <property type="evidence" value="ECO:0007669"/>
    <property type="project" value="TreeGrafter"/>
</dbReference>
<dbReference type="GO" id="GO:0005737">
    <property type="term" value="C:cytoplasm"/>
    <property type="evidence" value="ECO:0007669"/>
    <property type="project" value="TreeGrafter"/>
</dbReference>
<comment type="caution">
    <text evidence="1">The sequence shown here is derived from an EMBL/GenBank/DDBJ whole genome shotgun (WGS) entry which is preliminary data.</text>
</comment>
<dbReference type="PANTHER" id="PTHR24007:SF7">
    <property type="entry name" value="BRCA1-ASSOCIATED PROTEIN"/>
    <property type="match status" value="1"/>
</dbReference>
<sequence>MHFLSFSFPADCLPYPFILRDFNRRKTSGSQAFVSSSAGKRQFSPITIEYYMPENWKMTSTGLNSTEDAIEFYSGNPMVETTEGIIHLYKNQTEVHTFADGMTSTMLCIFSVPSYITVKDLLVFVAPMRY</sequence>
<organism evidence="1 2">
    <name type="scientific">Fasciola gigantica</name>
    <name type="common">Giant liver fluke</name>
    <dbReference type="NCBI Taxonomy" id="46835"/>
    <lineage>
        <taxon>Eukaryota</taxon>
        <taxon>Metazoa</taxon>
        <taxon>Spiralia</taxon>
        <taxon>Lophotrochozoa</taxon>
        <taxon>Platyhelminthes</taxon>
        <taxon>Trematoda</taxon>
        <taxon>Digenea</taxon>
        <taxon>Plagiorchiida</taxon>
        <taxon>Echinostomata</taxon>
        <taxon>Echinostomatoidea</taxon>
        <taxon>Fasciolidae</taxon>
        <taxon>Fasciola</taxon>
    </lineage>
</organism>
<reference evidence="1 2" key="1">
    <citation type="submission" date="2019-04" db="EMBL/GenBank/DDBJ databases">
        <title>Annotation for the trematode Fasciola gigantica.</title>
        <authorList>
            <person name="Choi Y.-J."/>
        </authorList>
    </citation>
    <scope>NUCLEOTIDE SEQUENCE [LARGE SCALE GENOMIC DNA]</scope>
    <source>
        <strain evidence="1">Uganda_cow_1</strain>
    </source>
</reference>
<name>A0A504YEN0_FASGI</name>
<dbReference type="AlphaFoldDB" id="A0A504YEN0"/>
<evidence type="ECO:0000313" key="1">
    <source>
        <dbReference type="EMBL" id="TPP60152.1"/>
    </source>
</evidence>